<sequence length="97" mass="11067">MVYFNLAEELDNTEALIYSGTIYLESNNPKQAIPKLEKYISKISPDHENYKIVLNDLGVAYFKINNIENAKKYWEKAAAAGNPTSLNNLKELEKNNL</sequence>
<evidence type="ECO:0000313" key="1">
    <source>
        <dbReference type="EMBL" id="MCZ4244833.1"/>
    </source>
</evidence>
<reference evidence="1" key="1">
    <citation type="submission" date="2022-12" db="EMBL/GenBank/DDBJ databases">
        <title>Genome sequence of HCMS5-2.</title>
        <authorList>
            <person name="Woo H."/>
        </authorList>
    </citation>
    <scope>NUCLEOTIDE SEQUENCE</scope>
    <source>
        <strain evidence="1">HCMS5-2</strain>
    </source>
</reference>
<dbReference type="Proteomes" id="UP001144347">
    <property type="component" value="Unassembled WGS sequence"/>
</dbReference>
<evidence type="ECO:0000313" key="2">
    <source>
        <dbReference type="Proteomes" id="UP001144347"/>
    </source>
</evidence>
<comment type="caution">
    <text evidence="1">The sequence shown here is derived from an EMBL/GenBank/DDBJ whole genome shotgun (WGS) entry which is preliminary data.</text>
</comment>
<dbReference type="RefSeq" id="WP_269427890.1">
    <property type="nucleotide sequence ID" value="NZ_JAPWGM010000004.1"/>
</dbReference>
<gene>
    <name evidence="1" type="ORF">O0955_12540</name>
</gene>
<dbReference type="SUPFAM" id="SSF81901">
    <property type="entry name" value="HCP-like"/>
    <property type="match status" value="1"/>
</dbReference>
<keyword evidence="2" id="KW-1185">Reference proteome</keyword>
<dbReference type="InterPro" id="IPR011990">
    <property type="entry name" value="TPR-like_helical_dom_sf"/>
</dbReference>
<name>A0ABT4LCF6_9SPHI</name>
<organism evidence="1 2">
    <name type="scientific">Pedobacter punctiformis</name>
    <dbReference type="NCBI Taxonomy" id="3004097"/>
    <lineage>
        <taxon>Bacteria</taxon>
        <taxon>Pseudomonadati</taxon>
        <taxon>Bacteroidota</taxon>
        <taxon>Sphingobacteriia</taxon>
        <taxon>Sphingobacteriales</taxon>
        <taxon>Sphingobacteriaceae</taxon>
        <taxon>Pedobacter</taxon>
    </lineage>
</organism>
<protein>
    <submittedName>
        <fullName evidence="1">Tetratricopeptide repeat protein</fullName>
    </submittedName>
</protein>
<dbReference type="EMBL" id="JAPWGM010000004">
    <property type="protein sequence ID" value="MCZ4244833.1"/>
    <property type="molecule type" value="Genomic_DNA"/>
</dbReference>
<proteinExistence type="predicted"/>
<dbReference type="Gene3D" id="1.25.40.10">
    <property type="entry name" value="Tetratricopeptide repeat domain"/>
    <property type="match status" value="1"/>
</dbReference>
<accession>A0ABT4LCF6</accession>